<gene>
    <name evidence="3" type="primary">Necator_chrX.g26458</name>
    <name evidence="3" type="ORF">RB195_026291</name>
</gene>
<evidence type="ECO:0000313" key="3">
    <source>
        <dbReference type="EMBL" id="KAK6766935.1"/>
    </source>
</evidence>
<reference evidence="3 4" key="1">
    <citation type="submission" date="2023-08" db="EMBL/GenBank/DDBJ databases">
        <title>A Necator americanus chromosomal reference genome.</title>
        <authorList>
            <person name="Ilik V."/>
            <person name="Petrzelkova K.J."/>
            <person name="Pardy F."/>
            <person name="Fuh T."/>
            <person name="Niatou-Singa F.S."/>
            <person name="Gouil Q."/>
            <person name="Baker L."/>
            <person name="Ritchie M.E."/>
            <person name="Jex A.R."/>
            <person name="Gazzola D."/>
            <person name="Li H."/>
            <person name="Toshio Fujiwara R."/>
            <person name="Zhan B."/>
            <person name="Aroian R.V."/>
            <person name="Pafco B."/>
            <person name="Schwarz E.M."/>
        </authorList>
    </citation>
    <scope>NUCLEOTIDE SEQUENCE [LARGE SCALE GENOMIC DNA]</scope>
    <source>
        <strain evidence="3 4">Aroian</strain>
        <tissue evidence="3">Whole animal</tissue>
    </source>
</reference>
<evidence type="ECO:0000256" key="1">
    <source>
        <dbReference type="SAM" id="MobiDB-lite"/>
    </source>
</evidence>
<accession>A0ABR1EWS4</accession>
<dbReference type="EMBL" id="JAVFWL010000006">
    <property type="protein sequence ID" value="KAK6766935.1"/>
    <property type="molecule type" value="Genomic_DNA"/>
</dbReference>
<comment type="caution">
    <text evidence="3">The sequence shown here is derived from an EMBL/GenBank/DDBJ whole genome shotgun (WGS) entry which is preliminary data.</text>
</comment>
<keyword evidence="4" id="KW-1185">Reference proteome</keyword>
<dbReference type="Proteomes" id="UP001303046">
    <property type="component" value="Unassembled WGS sequence"/>
</dbReference>
<protein>
    <submittedName>
        <fullName evidence="3">Uncharacterized protein</fullName>
    </submittedName>
</protein>
<feature type="signal peptide" evidence="2">
    <location>
        <begin position="1"/>
        <end position="19"/>
    </location>
</feature>
<feature type="chain" id="PRO_5047326751" evidence="2">
    <location>
        <begin position="20"/>
        <end position="202"/>
    </location>
</feature>
<feature type="region of interest" description="Disordered" evidence="1">
    <location>
        <begin position="90"/>
        <end position="118"/>
    </location>
</feature>
<proteinExistence type="predicted"/>
<evidence type="ECO:0000313" key="4">
    <source>
        <dbReference type="Proteomes" id="UP001303046"/>
    </source>
</evidence>
<evidence type="ECO:0000256" key="2">
    <source>
        <dbReference type="SAM" id="SignalP"/>
    </source>
</evidence>
<feature type="region of interest" description="Disordered" evidence="1">
    <location>
        <begin position="140"/>
        <end position="160"/>
    </location>
</feature>
<sequence length="202" mass="22801">MLPLVGFLTMSAIWVVAWAGLTSPLGASLGNESPREILSVLPLHVVTRRPMDEFSPRVRTRLGRYKPEDDVSNETQRFFTEERMGKRSIALGRSGFRPGKRSDSLESHGLRPGRGSFDEIPDSRDLVYLKYEGKRSMAMGRMGFRPGKRSTRMRRSDLHPGKNIFVGHDESFLRPAKRSMTMDDVSFMQGKRPVTTGGLDSR</sequence>
<organism evidence="3 4">
    <name type="scientific">Necator americanus</name>
    <name type="common">Human hookworm</name>
    <dbReference type="NCBI Taxonomy" id="51031"/>
    <lineage>
        <taxon>Eukaryota</taxon>
        <taxon>Metazoa</taxon>
        <taxon>Ecdysozoa</taxon>
        <taxon>Nematoda</taxon>
        <taxon>Chromadorea</taxon>
        <taxon>Rhabditida</taxon>
        <taxon>Rhabditina</taxon>
        <taxon>Rhabditomorpha</taxon>
        <taxon>Strongyloidea</taxon>
        <taxon>Ancylostomatidae</taxon>
        <taxon>Bunostominae</taxon>
        <taxon>Necator</taxon>
    </lineage>
</organism>
<name>A0ABR1EWS4_NECAM</name>
<feature type="compositionally biased region" description="Basic and acidic residues" evidence="1">
    <location>
        <begin position="100"/>
        <end position="109"/>
    </location>
</feature>
<keyword evidence="2" id="KW-0732">Signal</keyword>